<feature type="compositionally biased region" description="Low complexity" evidence="2">
    <location>
        <begin position="470"/>
        <end position="494"/>
    </location>
</feature>
<dbReference type="InterPro" id="IPR045851">
    <property type="entry name" value="AMP-bd_C_sf"/>
</dbReference>
<protein>
    <submittedName>
        <fullName evidence="5">Acyl-CoA synthetase (AMP-forming)/AMP-acid ligase II</fullName>
    </submittedName>
</protein>
<dbReference type="InterPro" id="IPR042099">
    <property type="entry name" value="ANL_N_sf"/>
</dbReference>
<proteinExistence type="inferred from homology"/>
<dbReference type="RefSeq" id="WP_091640140.1">
    <property type="nucleotide sequence ID" value="NZ_FMHW01000002.1"/>
</dbReference>
<keyword evidence="5" id="KW-0436">Ligase</keyword>
<comment type="similarity">
    <text evidence="1">Belongs to the ATP-dependent AMP-binding enzyme family.</text>
</comment>
<dbReference type="PANTHER" id="PTHR43201">
    <property type="entry name" value="ACYL-COA SYNTHETASE"/>
    <property type="match status" value="1"/>
</dbReference>
<evidence type="ECO:0000259" key="4">
    <source>
        <dbReference type="Pfam" id="PF13193"/>
    </source>
</evidence>
<feature type="domain" description="AMP-dependent synthetase/ligase" evidence="3">
    <location>
        <begin position="74"/>
        <end position="287"/>
    </location>
</feature>
<dbReference type="OrthoDB" id="9803968at2"/>
<gene>
    <name evidence="5" type="ORF">GA0074692_1173</name>
</gene>
<dbReference type="GO" id="GO:0031956">
    <property type="term" value="F:medium-chain fatty acid-CoA ligase activity"/>
    <property type="evidence" value="ECO:0007669"/>
    <property type="project" value="TreeGrafter"/>
</dbReference>
<name>A0A1C6RWJ1_9ACTN</name>
<dbReference type="CDD" id="cd04433">
    <property type="entry name" value="AFD_class_I"/>
    <property type="match status" value="1"/>
</dbReference>
<evidence type="ECO:0000313" key="6">
    <source>
        <dbReference type="Proteomes" id="UP000198959"/>
    </source>
</evidence>
<dbReference type="InterPro" id="IPR000873">
    <property type="entry name" value="AMP-dep_synth/lig_dom"/>
</dbReference>
<organism evidence="5 6">
    <name type="scientific">Micromonospora pallida</name>
    <dbReference type="NCBI Taxonomy" id="145854"/>
    <lineage>
        <taxon>Bacteria</taxon>
        <taxon>Bacillati</taxon>
        <taxon>Actinomycetota</taxon>
        <taxon>Actinomycetes</taxon>
        <taxon>Micromonosporales</taxon>
        <taxon>Micromonosporaceae</taxon>
        <taxon>Micromonospora</taxon>
    </lineage>
</organism>
<evidence type="ECO:0000256" key="1">
    <source>
        <dbReference type="ARBA" id="ARBA00006432"/>
    </source>
</evidence>
<feature type="region of interest" description="Disordered" evidence="2">
    <location>
        <begin position="463"/>
        <end position="494"/>
    </location>
</feature>
<evidence type="ECO:0000256" key="2">
    <source>
        <dbReference type="SAM" id="MobiDB-lite"/>
    </source>
</evidence>
<feature type="region of interest" description="Disordered" evidence="2">
    <location>
        <begin position="295"/>
        <end position="341"/>
    </location>
</feature>
<sequence>MDRSAELDQLTGVLARVARVDPTRVAVRARDGEVTYHELHELLVAAASRPVAGVSVLPVSGLASDVVALLTRAAAGQNVLVIDAQTTEWERDRVEASAPEHEVDRPQWLALCTSGTSGLPKVVPLDWRLDFLPNALAFAEAAGYREDDVIWCGTPLHHRYCLAAGVLGGLLSGSTVLLMPGMLGPAEFGRRLREERVTVLLSVPYLYGFYAQELARVPDDVGGLALRRCVAAGEPLPTQVARAWQEATGLPLLSHLGRTEDGQLTLGCGEPDEGVGRPLDDTELRVDADGVIATRRRAAPADPSGPATPSGSAAPSDIAARDGRRDGGWPGPADGGRDGWRRTGDLGYLDERGNLHVTGRATERLNVAGKKVDPVEVEQALRMCPGVSDCVVAGVPGPTGDELVGFVVGRGPTDAELRRHLGELLSPYKVPRRFVRLDRVPRSRTGKPQRGLLVSGLLAGESTAAAGPRSGASAHHAPSPDSPSALDSSGKASR</sequence>
<dbReference type="EMBL" id="FMHW01000002">
    <property type="protein sequence ID" value="SCL21432.1"/>
    <property type="molecule type" value="Genomic_DNA"/>
</dbReference>
<evidence type="ECO:0000259" key="3">
    <source>
        <dbReference type="Pfam" id="PF00501"/>
    </source>
</evidence>
<dbReference type="AlphaFoldDB" id="A0A1C6RWJ1"/>
<keyword evidence="6" id="KW-1185">Reference proteome</keyword>
<dbReference type="InterPro" id="IPR025110">
    <property type="entry name" value="AMP-bd_C"/>
</dbReference>
<dbReference type="Pfam" id="PF13193">
    <property type="entry name" value="AMP-binding_C"/>
    <property type="match status" value="1"/>
</dbReference>
<dbReference type="Gene3D" id="3.30.300.30">
    <property type="match status" value="1"/>
</dbReference>
<dbReference type="Pfam" id="PF00501">
    <property type="entry name" value="AMP-binding"/>
    <property type="match status" value="1"/>
</dbReference>
<reference evidence="6" key="1">
    <citation type="submission" date="2016-06" db="EMBL/GenBank/DDBJ databases">
        <authorList>
            <person name="Varghese N."/>
            <person name="Submissions Spin"/>
        </authorList>
    </citation>
    <scope>NUCLEOTIDE SEQUENCE [LARGE SCALE GENOMIC DNA]</scope>
    <source>
        <strain evidence="6">DSM 43817</strain>
    </source>
</reference>
<accession>A0A1C6RWJ1</accession>
<dbReference type="SUPFAM" id="SSF56801">
    <property type="entry name" value="Acetyl-CoA synthetase-like"/>
    <property type="match status" value="1"/>
</dbReference>
<dbReference type="Proteomes" id="UP000198959">
    <property type="component" value="Unassembled WGS sequence"/>
</dbReference>
<feature type="domain" description="AMP-binding enzyme C-terminal" evidence="4">
    <location>
        <begin position="376"/>
        <end position="447"/>
    </location>
</feature>
<dbReference type="PANTHER" id="PTHR43201:SF8">
    <property type="entry name" value="ACYL-COA SYNTHETASE FAMILY MEMBER 3"/>
    <property type="match status" value="1"/>
</dbReference>
<dbReference type="Gene3D" id="3.40.50.12780">
    <property type="entry name" value="N-terminal domain of ligase-like"/>
    <property type="match status" value="1"/>
</dbReference>
<dbReference type="GO" id="GO:0006631">
    <property type="term" value="P:fatty acid metabolic process"/>
    <property type="evidence" value="ECO:0007669"/>
    <property type="project" value="TreeGrafter"/>
</dbReference>
<dbReference type="STRING" id="145854.GA0074692_1173"/>
<evidence type="ECO:0000313" key="5">
    <source>
        <dbReference type="EMBL" id="SCL21432.1"/>
    </source>
</evidence>